<name>A0A0G4E4U8_PSEFS</name>
<evidence type="ECO:0000313" key="1">
    <source>
        <dbReference type="EMBL" id="CEK42023.1"/>
    </source>
</evidence>
<dbReference type="EMBL" id="LN713926">
    <property type="protein sequence ID" value="CEK42023.1"/>
    <property type="molecule type" value="Genomic_DNA"/>
</dbReference>
<keyword evidence="1" id="KW-0614">Plasmid</keyword>
<sequence>MPFTGALAGMDTIEIIAPTIRQHNAQVNREAEIVREVDRILRLRLFPSKRIYVDVRFDYGMADHSASKVTLMEINGEQHGIAEIRFQGLFMWQDYATFFNEVIPHELAHVLLEIRCAERGTTVEKGHGEDWFELVLDLNPDAEPAAKVKGNFDERPIKLQKGGIPCECDCDELSAFVVVANTSTTIMKLKNEELSCPECHSAYRKVSKEQLPQAIADAQKFYEGVMGFKVHHAQLSR</sequence>
<organism evidence="1">
    <name type="scientific">Pseudomonas fluorescens (strain SBW25)</name>
    <dbReference type="NCBI Taxonomy" id="216595"/>
    <lineage>
        <taxon>Bacteria</taxon>
        <taxon>Pseudomonadati</taxon>
        <taxon>Pseudomonadota</taxon>
        <taxon>Gammaproteobacteria</taxon>
        <taxon>Pseudomonadales</taxon>
        <taxon>Pseudomonadaceae</taxon>
        <taxon>Pseudomonas</taxon>
    </lineage>
</organism>
<protein>
    <recommendedName>
        <fullName evidence="2">SprT-like domain-containing protein</fullName>
    </recommendedName>
</protein>
<proteinExistence type="predicted"/>
<dbReference type="AlphaFoldDB" id="A0A0G4E4U8"/>
<geneLocation type="plasmid" evidence="1">
    <name>pQBR57</name>
</geneLocation>
<reference evidence="1" key="2">
    <citation type="submission" date="2015-06" db="EMBL/GenBank/DDBJ databases">
        <title>Environmentally co-occuring mercury resistance plasmids are genetically and phenotypically diverse and confer variable context-dependent fitness effects.</title>
        <authorList>
            <person name="Hall J.P.J."/>
            <person name="Harrison E."/>
            <person name="Lilley A.K."/>
            <person name="Paterson S."/>
            <person name="Spiers A.J."/>
            <person name="Brockhurst M.A."/>
        </authorList>
    </citation>
    <scope>NUCLEOTIDE SEQUENCE [LARGE SCALE GENOMIC DNA]</scope>
    <source>
        <strain evidence="1">SBW25</strain>
        <plasmid evidence="1">pQBR57</plasmid>
    </source>
</reference>
<gene>
    <name evidence="1" type="ORF">PQBR57_0070</name>
</gene>
<evidence type="ECO:0008006" key="2">
    <source>
        <dbReference type="Google" id="ProtNLM"/>
    </source>
</evidence>
<accession>A0A0G4E4U8</accession>
<reference evidence="1" key="1">
    <citation type="submission" date="2014-12" db="EMBL/GenBank/DDBJ databases">
        <authorList>
            <person name="Hall J."/>
        </authorList>
    </citation>
    <scope>NUCLEOTIDE SEQUENCE [LARGE SCALE GENOMIC DNA]</scope>
    <source>
        <strain evidence="1">SBW25</strain>
        <plasmid evidence="1">pQBR57</plasmid>
    </source>
</reference>